<evidence type="ECO:0000256" key="1">
    <source>
        <dbReference type="ARBA" id="ARBA00004651"/>
    </source>
</evidence>
<feature type="transmembrane region" description="Helical" evidence="7">
    <location>
        <begin position="286"/>
        <end position="305"/>
    </location>
</feature>
<dbReference type="PANTHER" id="PTHR30482:SF10">
    <property type="entry name" value="HIGH-AFFINITY BRANCHED-CHAIN AMINO ACID TRANSPORT PROTEIN BRAE"/>
    <property type="match status" value="1"/>
</dbReference>
<dbReference type="CDD" id="cd06581">
    <property type="entry name" value="TM_PBP1_LivM_like"/>
    <property type="match status" value="1"/>
</dbReference>
<dbReference type="EMBL" id="WRPM01000061">
    <property type="protein sequence ID" value="MVT26379.1"/>
    <property type="molecule type" value="Genomic_DNA"/>
</dbReference>
<evidence type="ECO:0000256" key="6">
    <source>
        <dbReference type="SAM" id="MobiDB-lite"/>
    </source>
</evidence>
<feature type="transmembrane region" description="Helical" evidence="7">
    <location>
        <begin position="37"/>
        <end position="53"/>
    </location>
</feature>
<feature type="transmembrane region" description="Helical" evidence="7">
    <location>
        <begin position="83"/>
        <end position="106"/>
    </location>
</feature>
<proteinExistence type="predicted"/>
<evidence type="ECO:0000256" key="3">
    <source>
        <dbReference type="ARBA" id="ARBA00022692"/>
    </source>
</evidence>
<organism evidence="8 9">
    <name type="scientific">Nesterenkonia alkaliphila</name>
    <dbReference type="NCBI Taxonomy" id="1463631"/>
    <lineage>
        <taxon>Bacteria</taxon>
        <taxon>Bacillati</taxon>
        <taxon>Actinomycetota</taxon>
        <taxon>Actinomycetes</taxon>
        <taxon>Micrococcales</taxon>
        <taxon>Micrococcaceae</taxon>
        <taxon>Nesterenkonia</taxon>
    </lineage>
</organism>
<name>A0A7K1UIT7_9MICC</name>
<sequence>MKLTFSIRGVGALLVAAALLFAPLILAEQNYLLRVLITGITYAIAVYGLNIILGFTGQLSLAHGGFFGIGVYTMGLLTTDYDWSFWGALLAAIVLTTVVGFLAGLLALRTREAYFAVFTMALGLIIYMIISRWEDVTHAYSGVLGVKLPENIGPLDFSEPATYYYLLLVFLAAAAYVTYTLRVSNVGRRLLAIRTSEDLASSIGINVGLNKQLAFTASAGFAGLGGALFASAEGFIGPNSSSIDLTFELLMFLLVGGVATVMGPIVGTLLVLALFEAFQDFQAYRFILLGPVIIALVIYAPQGLIGRLNELTLRWKRRRAAAPKTPAGPPDSDSPADPNDEKAEVR</sequence>
<dbReference type="InterPro" id="IPR001851">
    <property type="entry name" value="ABC_transp_permease"/>
</dbReference>
<gene>
    <name evidence="8" type="ORF">GNZ21_08435</name>
</gene>
<feature type="transmembrane region" description="Helical" evidence="7">
    <location>
        <begin position="60"/>
        <end position="77"/>
    </location>
</feature>
<keyword evidence="5 7" id="KW-0472">Membrane</keyword>
<dbReference type="PANTHER" id="PTHR30482">
    <property type="entry name" value="HIGH-AFFINITY BRANCHED-CHAIN AMINO ACID TRANSPORT SYSTEM PERMEASE"/>
    <property type="match status" value="1"/>
</dbReference>
<feature type="transmembrane region" description="Helical" evidence="7">
    <location>
        <begin position="249"/>
        <end position="274"/>
    </location>
</feature>
<dbReference type="OrthoDB" id="9814461at2"/>
<evidence type="ECO:0000313" key="9">
    <source>
        <dbReference type="Proteomes" id="UP000460157"/>
    </source>
</evidence>
<feature type="transmembrane region" description="Helical" evidence="7">
    <location>
        <begin position="163"/>
        <end position="181"/>
    </location>
</feature>
<dbReference type="GO" id="GO:0015658">
    <property type="term" value="F:branched-chain amino acid transmembrane transporter activity"/>
    <property type="evidence" value="ECO:0007669"/>
    <property type="project" value="InterPro"/>
</dbReference>
<comment type="caution">
    <text evidence="8">The sequence shown here is derived from an EMBL/GenBank/DDBJ whole genome shotgun (WGS) entry which is preliminary data.</text>
</comment>
<reference evidence="8 9" key="1">
    <citation type="submission" date="2019-12" db="EMBL/GenBank/DDBJ databases">
        <title>Nesterenkonia muleiensis sp. nov., a novel actinobacterium isolated from sap of Populus euphratica.</title>
        <authorList>
            <person name="Wang R."/>
        </authorList>
    </citation>
    <scope>NUCLEOTIDE SEQUENCE [LARGE SCALE GENOMIC DNA]</scope>
    <source>
        <strain evidence="8 9">F10</strain>
    </source>
</reference>
<protein>
    <submittedName>
        <fullName evidence="8">Branched-chain amino acid ABC transporter permease</fullName>
    </submittedName>
</protein>
<dbReference type="RefSeq" id="WP_157323270.1">
    <property type="nucleotide sequence ID" value="NZ_BMFX01000043.1"/>
</dbReference>
<evidence type="ECO:0000313" key="8">
    <source>
        <dbReference type="EMBL" id="MVT26379.1"/>
    </source>
</evidence>
<evidence type="ECO:0000256" key="2">
    <source>
        <dbReference type="ARBA" id="ARBA00022475"/>
    </source>
</evidence>
<evidence type="ECO:0000256" key="5">
    <source>
        <dbReference type="ARBA" id="ARBA00023136"/>
    </source>
</evidence>
<accession>A0A7K1UIT7</accession>
<dbReference type="AlphaFoldDB" id="A0A7K1UIT7"/>
<keyword evidence="2" id="KW-1003">Cell membrane</keyword>
<dbReference type="Proteomes" id="UP000460157">
    <property type="component" value="Unassembled WGS sequence"/>
</dbReference>
<keyword evidence="9" id="KW-1185">Reference proteome</keyword>
<feature type="transmembrane region" description="Helical" evidence="7">
    <location>
        <begin position="213"/>
        <end position="237"/>
    </location>
</feature>
<evidence type="ECO:0000256" key="4">
    <source>
        <dbReference type="ARBA" id="ARBA00022989"/>
    </source>
</evidence>
<dbReference type="Pfam" id="PF02653">
    <property type="entry name" value="BPD_transp_2"/>
    <property type="match status" value="1"/>
</dbReference>
<dbReference type="GO" id="GO:0005886">
    <property type="term" value="C:plasma membrane"/>
    <property type="evidence" value="ECO:0007669"/>
    <property type="project" value="UniProtKB-SubCell"/>
</dbReference>
<feature type="compositionally biased region" description="Low complexity" evidence="6">
    <location>
        <begin position="322"/>
        <end position="337"/>
    </location>
</feature>
<evidence type="ECO:0000256" key="7">
    <source>
        <dbReference type="SAM" id="Phobius"/>
    </source>
</evidence>
<keyword evidence="3 7" id="KW-0812">Transmembrane</keyword>
<feature type="transmembrane region" description="Helical" evidence="7">
    <location>
        <begin position="113"/>
        <end position="130"/>
    </location>
</feature>
<dbReference type="InterPro" id="IPR043428">
    <property type="entry name" value="LivM-like"/>
</dbReference>
<comment type="subcellular location">
    <subcellularLocation>
        <location evidence="1">Cell membrane</location>
        <topology evidence="1">Multi-pass membrane protein</topology>
    </subcellularLocation>
</comment>
<keyword evidence="4 7" id="KW-1133">Transmembrane helix</keyword>
<feature type="region of interest" description="Disordered" evidence="6">
    <location>
        <begin position="320"/>
        <end position="346"/>
    </location>
</feature>